<proteinExistence type="predicted"/>
<accession>A0ABW0PCT2</accession>
<evidence type="ECO:0000313" key="1">
    <source>
        <dbReference type="EMBL" id="MFC5509332.1"/>
    </source>
</evidence>
<protein>
    <submittedName>
        <fullName evidence="1">Uncharacterized protein</fullName>
    </submittedName>
</protein>
<name>A0ABW0PCT2_9HYPH</name>
<dbReference type="EMBL" id="JBHSLU010000161">
    <property type="protein sequence ID" value="MFC5509332.1"/>
    <property type="molecule type" value="Genomic_DNA"/>
</dbReference>
<organism evidence="1 2">
    <name type="scientific">Bosea massiliensis</name>
    <dbReference type="NCBI Taxonomy" id="151419"/>
    <lineage>
        <taxon>Bacteria</taxon>
        <taxon>Pseudomonadati</taxon>
        <taxon>Pseudomonadota</taxon>
        <taxon>Alphaproteobacteria</taxon>
        <taxon>Hyphomicrobiales</taxon>
        <taxon>Boseaceae</taxon>
        <taxon>Bosea</taxon>
    </lineage>
</organism>
<keyword evidence="2" id="KW-1185">Reference proteome</keyword>
<evidence type="ECO:0000313" key="2">
    <source>
        <dbReference type="Proteomes" id="UP001596060"/>
    </source>
</evidence>
<dbReference type="RefSeq" id="WP_377818088.1">
    <property type="nucleotide sequence ID" value="NZ_JBHSLU010000161.1"/>
</dbReference>
<reference evidence="2" key="1">
    <citation type="journal article" date="2019" name="Int. J. Syst. Evol. Microbiol.">
        <title>The Global Catalogue of Microorganisms (GCM) 10K type strain sequencing project: providing services to taxonomists for standard genome sequencing and annotation.</title>
        <authorList>
            <consortium name="The Broad Institute Genomics Platform"/>
            <consortium name="The Broad Institute Genome Sequencing Center for Infectious Disease"/>
            <person name="Wu L."/>
            <person name="Ma J."/>
        </authorList>
    </citation>
    <scope>NUCLEOTIDE SEQUENCE [LARGE SCALE GENOMIC DNA]</scope>
    <source>
        <strain evidence="2">CCUG 43117</strain>
    </source>
</reference>
<comment type="caution">
    <text evidence="1">The sequence shown here is derived from an EMBL/GenBank/DDBJ whole genome shotgun (WGS) entry which is preliminary data.</text>
</comment>
<dbReference type="Proteomes" id="UP001596060">
    <property type="component" value="Unassembled WGS sequence"/>
</dbReference>
<gene>
    <name evidence="1" type="ORF">ACFPN9_29385</name>
</gene>
<sequence length="114" mass="12811">MTERRDAVVEAVREDLLRRSQVGIAKYGVTLERKDLNLRDWLQHAYEEHLDAANYLKRAILEIDAAPAGPDDNTINRAAVLLKQRVFPQNDVPAAIRQVLEALNTASKEAQHAA</sequence>